<dbReference type="InterPro" id="IPR051316">
    <property type="entry name" value="Zinc-reg_GTPase_activator"/>
</dbReference>
<dbReference type="Gene3D" id="3.40.50.300">
    <property type="entry name" value="P-loop containing nucleotide triphosphate hydrolases"/>
    <property type="match status" value="1"/>
</dbReference>
<proteinExistence type="predicted"/>
<organism evidence="3 4">
    <name type="scientific">Litchfieldella rifensis</name>
    <dbReference type="NCBI Taxonomy" id="762643"/>
    <lineage>
        <taxon>Bacteria</taxon>
        <taxon>Pseudomonadati</taxon>
        <taxon>Pseudomonadota</taxon>
        <taxon>Gammaproteobacteria</taxon>
        <taxon>Oceanospirillales</taxon>
        <taxon>Halomonadaceae</taxon>
        <taxon>Litchfieldella</taxon>
    </lineage>
</organism>
<dbReference type="CDD" id="cd03112">
    <property type="entry name" value="CobW-like"/>
    <property type="match status" value="1"/>
</dbReference>
<dbReference type="RefSeq" id="WP_386775914.1">
    <property type="nucleotide sequence ID" value="NZ_JBHRUG010000031.1"/>
</dbReference>
<sequence length="353" mass="39211">MTIQSRSGPIPVHVITGFLGSGKSTLIRHLVAHKPHEERWAIVINEFGRVGIDQAMVEADDDVIVKALPGGCMCCQLSFVLQASLVNLLHRYRPDRLIIEPSGLGHPAGLLDLLRGEAFAGALQVHEVIALLDPRRLEDPRSREHDTFQDQLLMADGVALTMTDLASSAQRQAGWRYLEAMWPPKRWVLEAEHGRMPMSLLLAGHQHLREVETSDRHGAEAHHALRDAAPAIALEEFRYREPSPGQPVCESGEALGHASLGWRWHPDDRFSLDALTMFLDRMPATLRVKGVMHTDDGWKLYNRAGGCTTLTSTAWRRDSRLELIGLQAGLPEREPLESRLAACLLDAEAMGAR</sequence>
<dbReference type="EMBL" id="JBHRUG010000031">
    <property type="protein sequence ID" value="MFC3285205.1"/>
    <property type="molecule type" value="Genomic_DNA"/>
</dbReference>
<dbReference type="SUPFAM" id="SSF52540">
    <property type="entry name" value="P-loop containing nucleoside triphosphate hydrolases"/>
    <property type="match status" value="1"/>
</dbReference>
<evidence type="ECO:0000313" key="4">
    <source>
        <dbReference type="Proteomes" id="UP001595579"/>
    </source>
</evidence>
<dbReference type="Pfam" id="PF02492">
    <property type="entry name" value="cobW"/>
    <property type="match status" value="1"/>
</dbReference>
<dbReference type="PANTHER" id="PTHR13748">
    <property type="entry name" value="COBW-RELATED"/>
    <property type="match status" value="1"/>
</dbReference>
<dbReference type="Pfam" id="PF07683">
    <property type="entry name" value="CobW_C"/>
    <property type="match status" value="1"/>
</dbReference>
<evidence type="ECO:0000259" key="2">
    <source>
        <dbReference type="SMART" id="SM00833"/>
    </source>
</evidence>
<feature type="domain" description="CobW C-terminal" evidence="2">
    <location>
        <begin position="259"/>
        <end position="344"/>
    </location>
</feature>
<gene>
    <name evidence="3" type="ORF">ACFOEV_16530</name>
</gene>
<dbReference type="PANTHER" id="PTHR13748:SF46">
    <property type="entry name" value="ZINC CHAPERONE YEIR"/>
    <property type="match status" value="1"/>
</dbReference>
<comment type="function">
    <text evidence="1">Zinc chaperone that directly transfers zinc cofactor to target proteins, thereby activating them. Zinc is transferred from the CXCC motif in the GTPase domain to the zinc binding site in target proteins in a process requiring GTP hydrolysis.</text>
</comment>
<protein>
    <submittedName>
        <fullName evidence="3">CobW family GTP-binding protein</fullName>
    </submittedName>
</protein>
<evidence type="ECO:0000256" key="1">
    <source>
        <dbReference type="ARBA" id="ARBA00045658"/>
    </source>
</evidence>
<keyword evidence="4" id="KW-1185">Reference proteome</keyword>
<dbReference type="InterPro" id="IPR003495">
    <property type="entry name" value="CobW/HypB/UreG_nucleotide-bd"/>
</dbReference>
<accession>A0ABV7LUE1</accession>
<dbReference type="InterPro" id="IPR011629">
    <property type="entry name" value="CobW-like_C"/>
</dbReference>
<dbReference type="Proteomes" id="UP001595579">
    <property type="component" value="Unassembled WGS sequence"/>
</dbReference>
<reference evidence="4" key="1">
    <citation type="journal article" date="2019" name="Int. J. Syst. Evol. Microbiol.">
        <title>The Global Catalogue of Microorganisms (GCM) 10K type strain sequencing project: providing services to taxonomists for standard genome sequencing and annotation.</title>
        <authorList>
            <consortium name="The Broad Institute Genomics Platform"/>
            <consortium name="The Broad Institute Genome Sequencing Center for Infectious Disease"/>
            <person name="Wu L."/>
            <person name="Ma J."/>
        </authorList>
    </citation>
    <scope>NUCLEOTIDE SEQUENCE [LARGE SCALE GENOMIC DNA]</scope>
    <source>
        <strain evidence="4">CECT 7698</strain>
    </source>
</reference>
<name>A0ABV7LUE1_9GAMM</name>
<comment type="caution">
    <text evidence="3">The sequence shown here is derived from an EMBL/GenBank/DDBJ whole genome shotgun (WGS) entry which is preliminary data.</text>
</comment>
<dbReference type="InterPro" id="IPR027417">
    <property type="entry name" value="P-loop_NTPase"/>
</dbReference>
<evidence type="ECO:0000313" key="3">
    <source>
        <dbReference type="EMBL" id="MFC3285205.1"/>
    </source>
</evidence>
<dbReference type="SMART" id="SM00833">
    <property type="entry name" value="CobW_C"/>
    <property type="match status" value="1"/>
</dbReference>